<evidence type="ECO:0000313" key="2">
    <source>
        <dbReference type="Proteomes" id="UP000785679"/>
    </source>
</evidence>
<sequence>MTTMNCECKGTQLIFLENKNLYCPKCDKITQEQIILDSDPQEQAIKENTSGSESKPVIIEKVNSSKDFDSDDFNLEEQMTDFNQKLLVNKEKAEEASKKIGQLLLQGWAMLNESCPECLQPIMKSKQGVRLCVQCNREERTDIPKKPVEQLSIPIQQQVQPKHESTLQKQQIEAKQQIEPQAQINLKPSQQEPDKLGCKAQAESIVVNNLICYYEALQEQLSEYDQSNLIVISQSIQKTEQTLHSTLRNNSALTEVRLNCLKEVSKNHEKFMSLKQFDRAIKLMNILVMMYDIIQKQ</sequence>
<dbReference type="AlphaFoldDB" id="A0A8J8NFP6"/>
<proteinExistence type="predicted"/>
<comment type="caution">
    <text evidence="1">The sequence shown here is derived from an EMBL/GenBank/DDBJ whole genome shotgun (WGS) entry which is preliminary data.</text>
</comment>
<dbReference type="PANTHER" id="PTHR16537">
    <property type="entry name" value="SJOEGREN SYNDROME/SCLERODERMA AUTOANTIGEN 1"/>
    <property type="match status" value="1"/>
</dbReference>
<dbReference type="OrthoDB" id="28939at2759"/>
<dbReference type="Proteomes" id="UP000785679">
    <property type="component" value="Unassembled WGS sequence"/>
</dbReference>
<dbReference type="InterPro" id="IPR009563">
    <property type="entry name" value="SSSCA1"/>
</dbReference>
<evidence type="ECO:0000313" key="1">
    <source>
        <dbReference type="EMBL" id="TNV74251.1"/>
    </source>
</evidence>
<gene>
    <name evidence="1" type="ORF">FGO68_gene16246</name>
</gene>
<evidence type="ECO:0008006" key="3">
    <source>
        <dbReference type="Google" id="ProtNLM"/>
    </source>
</evidence>
<reference evidence="1" key="1">
    <citation type="submission" date="2019-06" db="EMBL/GenBank/DDBJ databases">
        <authorList>
            <person name="Zheng W."/>
        </authorList>
    </citation>
    <scope>NUCLEOTIDE SEQUENCE</scope>
    <source>
        <strain evidence="1">QDHG01</strain>
    </source>
</reference>
<accession>A0A8J8NFP6</accession>
<dbReference type="InterPro" id="IPR051888">
    <property type="entry name" value="UPF0148_domain"/>
</dbReference>
<keyword evidence="2" id="KW-1185">Reference proteome</keyword>
<protein>
    <recommendedName>
        <fullName evidence="3">Sjoegren syndrome/scleroderma autoantigen 1</fullName>
    </recommendedName>
</protein>
<name>A0A8J8NFP6_HALGN</name>
<dbReference type="EMBL" id="RRYP01017235">
    <property type="protein sequence ID" value="TNV74251.1"/>
    <property type="molecule type" value="Genomic_DNA"/>
</dbReference>
<dbReference type="PANTHER" id="PTHR16537:SF1">
    <property type="entry name" value="PROTEIN ZNRD2"/>
    <property type="match status" value="1"/>
</dbReference>
<organism evidence="1 2">
    <name type="scientific">Halteria grandinella</name>
    <dbReference type="NCBI Taxonomy" id="5974"/>
    <lineage>
        <taxon>Eukaryota</taxon>
        <taxon>Sar</taxon>
        <taxon>Alveolata</taxon>
        <taxon>Ciliophora</taxon>
        <taxon>Intramacronucleata</taxon>
        <taxon>Spirotrichea</taxon>
        <taxon>Stichotrichia</taxon>
        <taxon>Sporadotrichida</taxon>
        <taxon>Halteriidae</taxon>
        <taxon>Halteria</taxon>
    </lineage>
</organism>
<dbReference type="Pfam" id="PF06677">
    <property type="entry name" value="Auto_anti-p27"/>
    <property type="match status" value="1"/>
</dbReference>